<proteinExistence type="predicted"/>
<evidence type="ECO:0000313" key="2">
    <source>
        <dbReference type="Proteomes" id="UP000478052"/>
    </source>
</evidence>
<protein>
    <recommendedName>
        <fullName evidence="3">MULE domain-containing protein</fullName>
    </recommendedName>
</protein>
<dbReference type="AlphaFoldDB" id="A0A6G0XL80"/>
<name>A0A6G0XL80_APHCR</name>
<sequence>MNLIDSERTTNACESFHSSFSRNFSSAYSNISTFVNVKKEIQTNTYIVISNINEIKNITNRIYLNKKARIEDLINKYR</sequence>
<organism evidence="1 2">
    <name type="scientific">Aphis craccivora</name>
    <name type="common">Cowpea aphid</name>
    <dbReference type="NCBI Taxonomy" id="307492"/>
    <lineage>
        <taxon>Eukaryota</taxon>
        <taxon>Metazoa</taxon>
        <taxon>Ecdysozoa</taxon>
        <taxon>Arthropoda</taxon>
        <taxon>Hexapoda</taxon>
        <taxon>Insecta</taxon>
        <taxon>Pterygota</taxon>
        <taxon>Neoptera</taxon>
        <taxon>Paraneoptera</taxon>
        <taxon>Hemiptera</taxon>
        <taxon>Sternorrhyncha</taxon>
        <taxon>Aphidomorpha</taxon>
        <taxon>Aphidoidea</taxon>
        <taxon>Aphididae</taxon>
        <taxon>Aphidini</taxon>
        <taxon>Aphis</taxon>
        <taxon>Aphis</taxon>
    </lineage>
</organism>
<gene>
    <name evidence="1" type="ORF">FWK35_00028095</name>
</gene>
<keyword evidence="2" id="KW-1185">Reference proteome</keyword>
<dbReference type="EMBL" id="VUJU01007738">
    <property type="protein sequence ID" value="KAF0741181.1"/>
    <property type="molecule type" value="Genomic_DNA"/>
</dbReference>
<evidence type="ECO:0008006" key="3">
    <source>
        <dbReference type="Google" id="ProtNLM"/>
    </source>
</evidence>
<dbReference type="Proteomes" id="UP000478052">
    <property type="component" value="Unassembled WGS sequence"/>
</dbReference>
<accession>A0A6G0XL80</accession>
<evidence type="ECO:0000313" key="1">
    <source>
        <dbReference type="EMBL" id="KAF0741181.1"/>
    </source>
</evidence>
<reference evidence="1 2" key="1">
    <citation type="submission" date="2019-08" db="EMBL/GenBank/DDBJ databases">
        <title>Whole genome of Aphis craccivora.</title>
        <authorList>
            <person name="Voronova N.V."/>
            <person name="Shulinski R.S."/>
            <person name="Bandarenka Y.V."/>
            <person name="Zhorov D.G."/>
            <person name="Warner D."/>
        </authorList>
    </citation>
    <scope>NUCLEOTIDE SEQUENCE [LARGE SCALE GENOMIC DNA]</scope>
    <source>
        <strain evidence="1">180601</strain>
        <tissue evidence="1">Whole Body</tissue>
    </source>
</reference>
<comment type="caution">
    <text evidence="1">The sequence shown here is derived from an EMBL/GenBank/DDBJ whole genome shotgun (WGS) entry which is preliminary data.</text>
</comment>